<name>A0ABS8NEA1_9BACT</name>
<keyword evidence="8 10" id="KW-0139">CF(1)</keyword>
<dbReference type="InterPro" id="IPR000131">
    <property type="entry name" value="ATP_synth_F1_gsu"/>
</dbReference>
<dbReference type="Pfam" id="PF00231">
    <property type="entry name" value="ATP-synt"/>
    <property type="match status" value="1"/>
</dbReference>
<keyword evidence="7 10" id="KW-0472">Membrane</keyword>
<evidence type="ECO:0000313" key="11">
    <source>
        <dbReference type="EMBL" id="MCC9641886.1"/>
    </source>
</evidence>
<dbReference type="Proteomes" id="UP001430306">
    <property type="component" value="Unassembled WGS sequence"/>
</dbReference>
<gene>
    <name evidence="10 11" type="primary">atpG</name>
    <name evidence="11" type="ORF">LOC71_06335</name>
</gene>
<evidence type="ECO:0000256" key="5">
    <source>
        <dbReference type="ARBA" id="ARBA00022781"/>
    </source>
</evidence>
<comment type="subcellular location">
    <subcellularLocation>
        <location evidence="10">Cell membrane</location>
        <topology evidence="10">Peripheral membrane protein</topology>
    </subcellularLocation>
    <subcellularLocation>
        <location evidence="2">Membrane</location>
        <topology evidence="2">Peripheral membrane protein</topology>
    </subcellularLocation>
</comment>
<evidence type="ECO:0000256" key="7">
    <source>
        <dbReference type="ARBA" id="ARBA00023136"/>
    </source>
</evidence>
<evidence type="ECO:0000256" key="1">
    <source>
        <dbReference type="ARBA" id="ARBA00003456"/>
    </source>
</evidence>
<dbReference type="PANTHER" id="PTHR11693">
    <property type="entry name" value="ATP SYNTHASE GAMMA CHAIN"/>
    <property type="match status" value="1"/>
</dbReference>
<evidence type="ECO:0000256" key="2">
    <source>
        <dbReference type="ARBA" id="ARBA00004170"/>
    </source>
</evidence>
<keyword evidence="12" id="KW-1185">Reference proteome</keyword>
<comment type="subunit">
    <text evidence="10">F-type ATPases have 2 components, CF(1) - the catalytic core - and CF(0) - the membrane proton channel. CF(1) has five subunits: alpha(3), beta(3), gamma(1), delta(1), epsilon(1). CF(0) has three main subunits: a, b and c.</text>
</comment>
<comment type="caution">
    <text evidence="11">The sequence shown here is derived from an EMBL/GenBank/DDBJ whole genome shotgun (WGS) entry which is preliminary data.</text>
</comment>
<evidence type="ECO:0000256" key="10">
    <source>
        <dbReference type="HAMAP-Rule" id="MF_00815"/>
    </source>
</evidence>
<dbReference type="PRINTS" id="PR00126">
    <property type="entry name" value="ATPASEGAMMA"/>
</dbReference>
<evidence type="ECO:0000256" key="9">
    <source>
        <dbReference type="ARBA" id="ARBA00023310"/>
    </source>
</evidence>
<comment type="similarity">
    <text evidence="3 10">Belongs to the ATPase gamma chain family.</text>
</comment>
<keyword evidence="6 10" id="KW-0406">Ion transport</keyword>
<dbReference type="RefSeq" id="WP_230272358.1">
    <property type="nucleotide sequence ID" value="NZ_JAJKFW010000012.1"/>
</dbReference>
<evidence type="ECO:0000256" key="3">
    <source>
        <dbReference type="ARBA" id="ARBA00007681"/>
    </source>
</evidence>
<dbReference type="EMBL" id="JAJKFW010000012">
    <property type="protein sequence ID" value="MCC9641886.1"/>
    <property type="molecule type" value="Genomic_DNA"/>
</dbReference>
<dbReference type="SUPFAM" id="SSF52943">
    <property type="entry name" value="ATP synthase (F1-ATPase), gamma subunit"/>
    <property type="match status" value="1"/>
</dbReference>
<dbReference type="CDD" id="cd12151">
    <property type="entry name" value="F1-ATPase_gamma"/>
    <property type="match status" value="1"/>
</dbReference>
<evidence type="ECO:0000256" key="8">
    <source>
        <dbReference type="ARBA" id="ARBA00023196"/>
    </source>
</evidence>
<comment type="function">
    <text evidence="1 10">Produces ATP from ADP in the presence of a proton gradient across the membrane. The gamma chain is believed to be important in regulating ATPase activity and the flow of protons through the CF(0) complex.</text>
</comment>
<keyword evidence="9 10" id="KW-0066">ATP synthesis</keyword>
<reference evidence="11" key="1">
    <citation type="submission" date="2021-11" db="EMBL/GenBank/DDBJ databases">
        <title>Genome sequence.</title>
        <authorList>
            <person name="Sun Q."/>
        </authorList>
    </citation>
    <scope>NUCLEOTIDE SEQUENCE</scope>
    <source>
        <strain evidence="11">JC740</strain>
    </source>
</reference>
<accession>A0ABS8NEA1</accession>
<protein>
    <recommendedName>
        <fullName evidence="10">ATP synthase gamma chain</fullName>
    </recommendedName>
    <alternativeName>
        <fullName evidence="10">ATP synthase F1 sector gamma subunit</fullName>
    </alternativeName>
    <alternativeName>
        <fullName evidence="10">F-ATPase gamma subunit</fullName>
    </alternativeName>
</protein>
<dbReference type="InterPro" id="IPR035968">
    <property type="entry name" value="ATP_synth_F1_ATPase_gsu"/>
</dbReference>
<dbReference type="PANTHER" id="PTHR11693:SF22">
    <property type="entry name" value="ATP SYNTHASE SUBUNIT GAMMA, MITOCHONDRIAL"/>
    <property type="match status" value="1"/>
</dbReference>
<keyword evidence="4 10" id="KW-0813">Transport</keyword>
<sequence>MANARALDKRRKSIRNIRKITRTMELIATARYKKAMDRAAAATAYTEQITKIVSRLADAGLDVQHPLLEQREKIQSSRVLVLASNRGLCGGYNASILRTAVPRIKSLRESIPNVTVDASGKRGVNGLKFRGIDTDQQFLQFEDQPAYDEVEKIAEDFLAEYITGKIDRLDVVYTKFISTSKQEAVVETLLPLGSLGGDSEDASAGAGDGGSAEYEFLPSAESILEEVVPTSFKVKLFKCFLDAAVSEQVARMIAMKGATESAGDMIKQLSMTYNRARQSQITGEIMEIIGGVEALEG</sequence>
<dbReference type="Gene3D" id="1.10.287.80">
    <property type="entry name" value="ATP synthase, gamma subunit, helix hairpin domain"/>
    <property type="match status" value="1"/>
</dbReference>
<keyword evidence="5 10" id="KW-0375">Hydrogen ion transport</keyword>
<evidence type="ECO:0000256" key="4">
    <source>
        <dbReference type="ARBA" id="ARBA00022448"/>
    </source>
</evidence>
<dbReference type="NCBIfam" id="TIGR01146">
    <property type="entry name" value="ATPsyn_F1gamma"/>
    <property type="match status" value="1"/>
</dbReference>
<dbReference type="HAMAP" id="MF_00815">
    <property type="entry name" value="ATP_synth_gamma_bact"/>
    <property type="match status" value="1"/>
</dbReference>
<dbReference type="Gene3D" id="3.40.1380.10">
    <property type="match status" value="1"/>
</dbReference>
<organism evidence="11 12">
    <name type="scientific">Rhodopirellula halodulae</name>
    <dbReference type="NCBI Taxonomy" id="2894198"/>
    <lineage>
        <taxon>Bacteria</taxon>
        <taxon>Pseudomonadati</taxon>
        <taxon>Planctomycetota</taxon>
        <taxon>Planctomycetia</taxon>
        <taxon>Pirellulales</taxon>
        <taxon>Pirellulaceae</taxon>
        <taxon>Rhodopirellula</taxon>
    </lineage>
</organism>
<evidence type="ECO:0000256" key="6">
    <source>
        <dbReference type="ARBA" id="ARBA00023065"/>
    </source>
</evidence>
<evidence type="ECO:0000313" key="12">
    <source>
        <dbReference type="Proteomes" id="UP001430306"/>
    </source>
</evidence>
<keyword evidence="10" id="KW-1003">Cell membrane</keyword>
<proteinExistence type="inferred from homology"/>